<accession>A0A0F3M7J1</accession>
<protein>
    <submittedName>
        <fullName evidence="1">Putative 50S ribosomal protein L15</fullName>
    </submittedName>
</protein>
<evidence type="ECO:0000313" key="1">
    <source>
        <dbReference type="EMBL" id="KJV51626.1"/>
    </source>
</evidence>
<dbReference type="GO" id="GO:0005840">
    <property type="term" value="C:ribosome"/>
    <property type="evidence" value="ECO:0007669"/>
    <property type="project" value="UniProtKB-KW"/>
</dbReference>
<sequence length="59" mass="6721">MLKKSINKIKLLWANSSSLVLNSEDISLLTKLDLQFNLDEYSISARKNIIKLGMKVINN</sequence>
<keyword evidence="1" id="KW-0689">Ribosomal protein</keyword>
<dbReference type="AlphaFoldDB" id="A0A0F3M7J1"/>
<reference evidence="1 2" key="1">
    <citation type="submission" date="2015-02" db="EMBL/GenBank/DDBJ databases">
        <title>Genome Sequencing of Rickettsiales.</title>
        <authorList>
            <person name="Daugherty S.C."/>
            <person name="Su Q."/>
            <person name="Abolude K."/>
            <person name="Beier-Sexton M."/>
            <person name="Carlyon J.A."/>
            <person name="Carter R."/>
            <person name="Day N.P."/>
            <person name="Dumler S.J."/>
            <person name="Dyachenko V."/>
            <person name="Godinez A."/>
            <person name="Kurtti T.J."/>
            <person name="Lichay M."/>
            <person name="Mullins K.E."/>
            <person name="Ott S."/>
            <person name="Pappas-Brown V."/>
            <person name="Paris D.H."/>
            <person name="Patel P."/>
            <person name="Richards A.L."/>
            <person name="Sadzewicz L."/>
            <person name="Sears K."/>
            <person name="Seidman D."/>
            <person name="Sengamalay N."/>
            <person name="Stenos J."/>
            <person name="Tallon L.J."/>
            <person name="Vincent G."/>
            <person name="Fraser C.M."/>
            <person name="Munderloh U."/>
            <person name="Dunning-Hotopp J.C."/>
        </authorList>
    </citation>
    <scope>NUCLEOTIDE SEQUENCE [LARGE SCALE GENOMIC DNA]</scope>
    <source>
        <strain evidence="1 2">Gilliam</strain>
    </source>
</reference>
<proteinExistence type="predicted"/>
<dbReference type="Proteomes" id="UP000033769">
    <property type="component" value="Unassembled WGS sequence"/>
</dbReference>
<dbReference type="EMBL" id="LANO01000041">
    <property type="protein sequence ID" value="KJV51626.1"/>
    <property type="molecule type" value="Genomic_DNA"/>
</dbReference>
<name>A0A0F3M7J1_ORITS</name>
<gene>
    <name evidence="1" type="ORF">OTSGILL_2110</name>
</gene>
<comment type="caution">
    <text evidence="1">The sequence shown here is derived from an EMBL/GenBank/DDBJ whole genome shotgun (WGS) entry which is preliminary data.</text>
</comment>
<dbReference type="PATRIC" id="fig|1359184.3.peg.1904"/>
<evidence type="ECO:0000313" key="2">
    <source>
        <dbReference type="Proteomes" id="UP000033769"/>
    </source>
</evidence>
<organism evidence="1 2">
    <name type="scientific">Orientia tsutsugamushi str. Gilliam</name>
    <dbReference type="NCBI Taxonomy" id="1359184"/>
    <lineage>
        <taxon>Bacteria</taxon>
        <taxon>Pseudomonadati</taxon>
        <taxon>Pseudomonadota</taxon>
        <taxon>Alphaproteobacteria</taxon>
        <taxon>Rickettsiales</taxon>
        <taxon>Rickettsiaceae</taxon>
        <taxon>Rickettsieae</taxon>
        <taxon>Orientia</taxon>
    </lineage>
</organism>
<keyword evidence="1" id="KW-0687">Ribonucleoprotein</keyword>